<comment type="caution">
    <text evidence="2">The sequence shown here is derived from an EMBL/GenBank/DDBJ whole genome shotgun (WGS) entry which is preliminary data.</text>
</comment>
<reference evidence="2 3" key="1">
    <citation type="submission" date="2021-03" db="EMBL/GenBank/DDBJ databases">
        <title>Sequencing the genomes of 1000 actinobacteria strains.</title>
        <authorList>
            <person name="Klenk H.-P."/>
        </authorList>
    </citation>
    <scope>NUCLEOTIDE SEQUENCE [LARGE SCALE GENOMIC DNA]</scope>
    <source>
        <strain evidence="2 3">DSM 44580</strain>
    </source>
</reference>
<gene>
    <name evidence="2" type="ORF">JOF53_000586</name>
</gene>
<feature type="signal peptide" evidence="1">
    <location>
        <begin position="1"/>
        <end position="25"/>
    </location>
</feature>
<proteinExistence type="predicted"/>
<evidence type="ECO:0000313" key="3">
    <source>
        <dbReference type="Proteomes" id="UP001519363"/>
    </source>
</evidence>
<evidence type="ECO:0008006" key="4">
    <source>
        <dbReference type="Google" id="ProtNLM"/>
    </source>
</evidence>
<feature type="chain" id="PRO_5046700053" description="Spore coat protein U domain-containing protein" evidence="1">
    <location>
        <begin position="26"/>
        <end position="167"/>
    </location>
</feature>
<dbReference type="EMBL" id="JAGIOO010000001">
    <property type="protein sequence ID" value="MBP2471714.1"/>
    <property type="molecule type" value="Genomic_DNA"/>
</dbReference>
<organism evidence="2 3">
    <name type="scientific">Crossiella equi</name>
    <dbReference type="NCBI Taxonomy" id="130796"/>
    <lineage>
        <taxon>Bacteria</taxon>
        <taxon>Bacillati</taxon>
        <taxon>Actinomycetota</taxon>
        <taxon>Actinomycetes</taxon>
        <taxon>Pseudonocardiales</taxon>
        <taxon>Pseudonocardiaceae</taxon>
        <taxon>Crossiella</taxon>
    </lineage>
</organism>
<evidence type="ECO:0000256" key="1">
    <source>
        <dbReference type="SAM" id="SignalP"/>
    </source>
</evidence>
<name>A0ABS5A678_9PSEU</name>
<accession>A0ABS5A678</accession>
<protein>
    <recommendedName>
        <fullName evidence="4">Spore coat protein U domain-containing protein</fullName>
    </recommendedName>
</protein>
<keyword evidence="3" id="KW-1185">Reference proteome</keyword>
<keyword evidence="1" id="KW-0732">Signal</keyword>
<sequence length="167" mass="17945">MRLRALVVAAFVGLTSLVTGVAAQAAPIPDTVITDQFQVRARALIGSATTTCTIQLRAQWPSETPDVRVAFQGRTTCGVQVLMTGQATLYNEARSPEQVAQRFGFAPLRTGTSAAAYNPVTRGAEQILGYSTTLIAPWGKVWRQAPQQCSGLNTPVLNCSFERTFVV</sequence>
<evidence type="ECO:0000313" key="2">
    <source>
        <dbReference type="EMBL" id="MBP2471714.1"/>
    </source>
</evidence>
<dbReference type="RefSeq" id="WP_143342646.1">
    <property type="nucleotide sequence ID" value="NZ_JAGIOO010000001.1"/>
</dbReference>
<dbReference type="Proteomes" id="UP001519363">
    <property type="component" value="Unassembled WGS sequence"/>
</dbReference>